<evidence type="ECO:0008006" key="4">
    <source>
        <dbReference type="Google" id="ProtNLM"/>
    </source>
</evidence>
<evidence type="ECO:0000256" key="1">
    <source>
        <dbReference type="SAM" id="Phobius"/>
    </source>
</evidence>
<organism evidence="2 3">
    <name type="scientific">Paenibacillus selenitireducens</name>
    <dbReference type="NCBI Taxonomy" id="1324314"/>
    <lineage>
        <taxon>Bacteria</taxon>
        <taxon>Bacillati</taxon>
        <taxon>Bacillota</taxon>
        <taxon>Bacilli</taxon>
        <taxon>Bacillales</taxon>
        <taxon>Paenibacillaceae</taxon>
        <taxon>Paenibacillus</taxon>
    </lineage>
</organism>
<dbReference type="Proteomes" id="UP000190188">
    <property type="component" value="Unassembled WGS sequence"/>
</dbReference>
<dbReference type="EMBL" id="MSZX01000003">
    <property type="protein sequence ID" value="OPA79106.1"/>
    <property type="molecule type" value="Genomic_DNA"/>
</dbReference>
<dbReference type="InterPro" id="IPR011989">
    <property type="entry name" value="ARM-like"/>
</dbReference>
<proteinExistence type="predicted"/>
<dbReference type="OrthoDB" id="2112914at2"/>
<keyword evidence="3" id="KW-1185">Reference proteome</keyword>
<evidence type="ECO:0000313" key="3">
    <source>
        <dbReference type="Proteomes" id="UP000190188"/>
    </source>
</evidence>
<gene>
    <name evidence="2" type="ORF">BVG16_08375</name>
</gene>
<dbReference type="AlphaFoldDB" id="A0A1T2XHC7"/>
<evidence type="ECO:0000313" key="2">
    <source>
        <dbReference type="EMBL" id="OPA79106.1"/>
    </source>
</evidence>
<dbReference type="Gene3D" id="1.25.10.10">
    <property type="entry name" value="Leucine-rich Repeat Variant"/>
    <property type="match status" value="1"/>
</dbReference>
<keyword evidence="1" id="KW-1133">Transmembrane helix</keyword>
<dbReference type="SUPFAM" id="SSF48371">
    <property type="entry name" value="ARM repeat"/>
    <property type="match status" value="1"/>
</dbReference>
<dbReference type="InterPro" id="IPR016024">
    <property type="entry name" value="ARM-type_fold"/>
</dbReference>
<accession>A0A1T2XHC7</accession>
<protein>
    <recommendedName>
        <fullName evidence="4">HEAT repeat domain-containing protein</fullName>
    </recommendedName>
</protein>
<name>A0A1T2XHC7_9BACL</name>
<dbReference type="RefSeq" id="WP_078498106.1">
    <property type="nucleotide sequence ID" value="NZ_MSZX01000003.1"/>
</dbReference>
<reference evidence="2 3" key="1">
    <citation type="submission" date="2017-01" db="EMBL/GenBank/DDBJ databases">
        <title>Genome analysis of Paenibacillus selenitrireducens ES3-24.</title>
        <authorList>
            <person name="Xu D."/>
            <person name="Yao R."/>
            <person name="Zheng S."/>
        </authorList>
    </citation>
    <scope>NUCLEOTIDE SEQUENCE [LARGE SCALE GENOMIC DNA]</scope>
    <source>
        <strain evidence="2 3">ES3-24</strain>
    </source>
</reference>
<sequence>MTYVLVFLLTVISLGLLLAVYLYLIFRKSLNRWYTNKRERWLETHSDDIKTYIYTGSGSEHFVPEKRYQYEALEDMFSDLLSSVKFEKDFEPIGAFAQRYFVPWYQKRLQSGSWSVRMNTLHFINRFKIEVMQPDLIRHLRSKRCTPEEKFEIFLLLGEFECDNLMELMKGAKELPDFWLNELLCRLVSQDNVDTYVDDFFDYTPSWQGAILEAVRDKHLRSEKLQRLLVQLLESEHAELRVKALKTIASLGYLFTIDPFIQWMDNNRENGIWDQPQTDGERLMAARLMGSIRHDRFIPYLNALIGDRAYGVRREAAKSLRIYRQGKSMLTVLASTHPDAFARSIAQEWIERNPEHE</sequence>
<keyword evidence="1" id="KW-0812">Transmembrane</keyword>
<keyword evidence="1" id="KW-0472">Membrane</keyword>
<comment type="caution">
    <text evidence="2">The sequence shown here is derived from an EMBL/GenBank/DDBJ whole genome shotgun (WGS) entry which is preliminary data.</text>
</comment>
<feature type="transmembrane region" description="Helical" evidence="1">
    <location>
        <begin position="6"/>
        <end position="26"/>
    </location>
</feature>
<dbReference type="STRING" id="1324314.BVG16_08375"/>